<dbReference type="InterPro" id="IPR031168">
    <property type="entry name" value="G_TrmE"/>
</dbReference>
<dbReference type="Proteomes" id="UP000239388">
    <property type="component" value="Unassembled WGS sequence"/>
</dbReference>
<dbReference type="CDD" id="cd04164">
    <property type="entry name" value="trmE"/>
    <property type="match status" value="1"/>
</dbReference>
<dbReference type="Gene3D" id="3.40.50.300">
    <property type="entry name" value="P-loop containing nucleotide triphosphate hydrolases"/>
    <property type="match status" value="1"/>
</dbReference>
<dbReference type="GO" id="GO:0030488">
    <property type="term" value="P:tRNA methylation"/>
    <property type="evidence" value="ECO:0007669"/>
    <property type="project" value="TreeGrafter"/>
</dbReference>
<name>A0A2S8FWZ3_9BACT</name>
<dbReference type="NCBIfam" id="TIGR00231">
    <property type="entry name" value="small_GTP"/>
    <property type="match status" value="1"/>
</dbReference>
<evidence type="ECO:0000313" key="2">
    <source>
        <dbReference type="EMBL" id="PQO36695.1"/>
    </source>
</evidence>
<dbReference type="InterPro" id="IPR027417">
    <property type="entry name" value="P-loop_NTPase"/>
</dbReference>
<gene>
    <name evidence="2" type="ORF">C5Y98_11935</name>
</gene>
<feature type="domain" description="TrmE-type G" evidence="1">
    <location>
        <begin position="188"/>
        <end position="339"/>
    </location>
</feature>
<organism evidence="2 3">
    <name type="scientific">Blastopirellula marina</name>
    <dbReference type="NCBI Taxonomy" id="124"/>
    <lineage>
        <taxon>Bacteria</taxon>
        <taxon>Pseudomonadati</taxon>
        <taxon>Planctomycetota</taxon>
        <taxon>Planctomycetia</taxon>
        <taxon>Pirellulales</taxon>
        <taxon>Pirellulaceae</taxon>
        <taxon>Blastopirellula</taxon>
    </lineage>
</organism>
<dbReference type="Pfam" id="PF01926">
    <property type="entry name" value="MMR_HSR1"/>
    <property type="match status" value="1"/>
</dbReference>
<dbReference type="SUPFAM" id="SSF52540">
    <property type="entry name" value="P-loop containing nucleoside triphosphate hydrolases"/>
    <property type="match status" value="1"/>
</dbReference>
<accession>A0A2S8FWZ3</accession>
<dbReference type="GO" id="GO:0005829">
    <property type="term" value="C:cytosol"/>
    <property type="evidence" value="ECO:0007669"/>
    <property type="project" value="TreeGrafter"/>
</dbReference>
<dbReference type="InterPro" id="IPR006073">
    <property type="entry name" value="GTP-bd"/>
</dbReference>
<dbReference type="OrthoDB" id="9805918at2"/>
<dbReference type="InterPro" id="IPR005225">
    <property type="entry name" value="Small_GTP-bd"/>
</dbReference>
<evidence type="ECO:0000313" key="3">
    <source>
        <dbReference type="Proteomes" id="UP000239388"/>
    </source>
</evidence>
<reference evidence="2 3" key="1">
    <citation type="submission" date="2018-02" db="EMBL/GenBank/DDBJ databases">
        <title>Comparative genomes isolates from brazilian mangrove.</title>
        <authorList>
            <person name="Araujo J.E."/>
            <person name="Taketani R.G."/>
            <person name="Silva M.C.P."/>
            <person name="Loureco M.V."/>
            <person name="Andreote F.D."/>
        </authorList>
    </citation>
    <scope>NUCLEOTIDE SEQUENCE [LARGE SCALE GENOMIC DNA]</scope>
    <source>
        <strain evidence="2 3">NAP PRIS-MGV</strain>
    </source>
</reference>
<dbReference type="InterPro" id="IPR018948">
    <property type="entry name" value="GTP-bd_TrmE_N"/>
</dbReference>
<dbReference type="AlphaFoldDB" id="A0A2S8FWZ3"/>
<dbReference type="EMBL" id="PUIB01000012">
    <property type="protein sequence ID" value="PQO36695.1"/>
    <property type="molecule type" value="Genomic_DNA"/>
</dbReference>
<dbReference type="SUPFAM" id="SSF103025">
    <property type="entry name" value="Folate-binding domain"/>
    <property type="match status" value="1"/>
</dbReference>
<dbReference type="RefSeq" id="WP_105354467.1">
    <property type="nucleotide sequence ID" value="NZ_PUIB01000012.1"/>
</dbReference>
<dbReference type="GO" id="GO:0002098">
    <property type="term" value="P:tRNA wobble uridine modification"/>
    <property type="evidence" value="ECO:0007669"/>
    <property type="project" value="TreeGrafter"/>
</dbReference>
<dbReference type="InterPro" id="IPR027266">
    <property type="entry name" value="TrmE/GcvT-like"/>
</dbReference>
<sequence>MSTDSEKTFAAVLTPPARGAIATVAVRGPAAVEWSDRFFTSLSKTPLCQAKAGRILVGNWQASDEDLGEELVVAKLASDYIEIHCHGGVQASRRITRHLESVGCEIGTWQDWTRQKAPDAIVAEAQAALPEAATKQAALHLLDQAQGALSREVVAIIAAIEAANFEIADQQIAQLLQLGPFGLHLTRPWSVVLAGPPNVGKSSLLNKMIGYDRAIVLDMPGTTRDVLHATTALDGWPVQFSDTAGIRQSDDVLEQAGILKAKGALQQADLVLVLHDATNLRPHELDDSLKELPAAVHVVNKIDLATDLALPTSGEMLATSAVTGQGVPELISAIVDHLVPVRPGEGQAIPFTLTLIEVLKQAQQFLQNQQPDAARQRLSDLLSKTSPSPADIA</sequence>
<dbReference type="GO" id="GO:0005525">
    <property type="term" value="F:GTP binding"/>
    <property type="evidence" value="ECO:0007669"/>
    <property type="project" value="InterPro"/>
</dbReference>
<comment type="caution">
    <text evidence="2">The sequence shown here is derived from an EMBL/GenBank/DDBJ whole genome shotgun (WGS) entry which is preliminary data.</text>
</comment>
<evidence type="ECO:0000259" key="1">
    <source>
        <dbReference type="PROSITE" id="PS51709"/>
    </source>
</evidence>
<proteinExistence type="predicted"/>
<dbReference type="PANTHER" id="PTHR42714:SF2">
    <property type="entry name" value="TRNA MODIFICATION GTPASE GTPBP3, MITOCHONDRIAL"/>
    <property type="match status" value="1"/>
</dbReference>
<protein>
    <recommendedName>
        <fullName evidence="1">TrmE-type G domain-containing protein</fullName>
    </recommendedName>
</protein>
<dbReference type="Pfam" id="PF10396">
    <property type="entry name" value="TrmE_N"/>
    <property type="match status" value="1"/>
</dbReference>
<dbReference type="PROSITE" id="PS51709">
    <property type="entry name" value="G_TRME"/>
    <property type="match status" value="1"/>
</dbReference>
<dbReference type="PANTHER" id="PTHR42714">
    <property type="entry name" value="TRNA MODIFICATION GTPASE GTPBP3"/>
    <property type="match status" value="1"/>
</dbReference>
<dbReference type="Gene3D" id="3.30.1360.120">
    <property type="entry name" value="Probable tRNA modification gtpase trme, domain 1"/>
    <property type="match status" value="1"/>
</dbReference>